<evidence type="ECO:0008006" key="4">
    <source>
        <dbReference type="Google" id="ProtNLM"/>
    </source>
</evidence>
<dbReference type="AlphaFoldDB" id="A0A402A711"/>
<name>A0A402A711_9CHLR</name>
<protein>
    <recommendedName>
        <fullName evidence="4">DUF624 domain-containing protein</fullName>
    </recommendedName>
</protein>
<dbReference type="RefSeq" id="WP_126582317.1">
    <property type="nucleotide sequence ID" value="NZ_BIFR01000002.1"/>
</dbReference>
<feature type="transmembrane region" description="Helical" evidence="1">
    <location>
        <begin position="61"/>
        <end position="82"/>
    </location>
</feature>
<evidence type="ECO:0000313" key="2">
    <source>
        <dbReference type="EMBL" id="GCE14781.1"/>
    </source>
</evidence>
<keyword evidence="1" id="KW-0812">Transmembrane</keyword>
<feature type="transmembrane region" description="Helical" evidence="1">
    <location>
        <begin position="32"/>
        <end position="55"/>
    </location>
</feature>
<proteinExistence type="predicted"/>
<feature type="transmembrane region" description="Helical" evidence="1">
    <location>
        <begin position="199"/>
        <end position="216"/>
    </location>
</feature>
<gene>
    <name evidence="2" type="ORF">KTT_46400</name>
</gene>
<accession>A0A402A711</accession>
<keyword evidence="3" id="KW-1185">Reference proteome</keyword>
<evidence type="ECO:0000313" key="3">
    <source>
        <dbReference type="Proteomes" id="UP000287352"/>
    </source>
</evidence>
<dbReference type="Proteomes" id="UP000287352">
    <property type="component" value="Unassembled WGS sequence"/>
</dbReference>
<sequence>MPAYDPISVDEDAYRSPFWGTFTLAKENIEGLVAVNLLWSVTLIPLFLAVGMTIWPLWVRGILLVIGLIASAGATGVLYGLVEYLNHREPLSLEVVRSMWEQLAIAGMQRLAPLFGTLGVALLGLTLANTLHLFVLQALSGALLLCLLLCSMYWGPLFAEKPESSSWHMLRRSFYFVSRYPGLTLLSLLFAAIVGLFGVVSLAGLFLIVPVLIAIYQTRRYQSLRMTHNH</sequence>
<evidence type="ECO:0000256" key="1">
    <source>
        <dbReference type="SAM" id="Phobius"/>
    </source>
</evidence>
<feature type="transmembrane region" description="Helical" evidence="1">
    <location>
        <begin position="103"/>
        <end position="128"/>
    </location>
</feature>
<keyword evidence="1" id="KW-0472">Membrane</keyword>
<dbReference type="OrthoDB" id="164925at2"/>
<keyword evidence="1" id="KW-1133">Transmembrane helix</keyword>
<organism evidence="2 3">
    <name type="scientific">Tengunoibacter tsumagoiensis</name>
    <dbReference type="NCBI Taxonomy" id="2014871"/>
    <lineage>
        <taxon>Bacteria</taxon>
        <taxon>Bacillati</taxon>
        <taxon>Chloroflexota</taxon>
        <taxon>Ktedonobacteria</taxon>
        <taxon>Ktedonobacterales</taxon>
        <taxon>Dictyobacteraceae</taxon>
        <taxon>Tengunoibacter</taxon>
    </lineage>
</organism>
<comment type="caution">
    <text evidence="2">The sequence shown here is derived from an EMBL/GenBank/DDBJ whole genome shotgun (WGS) entry which is preliminary data.</text>
</comment>
<dbReference type="EMBL" id="BIFR01000002">
    <property type="protein sequence ID" value="GCE14781.1"/>
    <property type="molecule type" value="Genomic_DNA"/>
</dbReference>
<feature type="transmembrane region" description="Helical" evidence="1">
    <location>
        <begin position="134"/>
        <end position="154"/>
    </location>
</feature>
<reference evidence="3" key="1">
    <citation type="submission" date="2018-12" db="EMBL/GenBank/DDBJ databases">
        <title>Tengunoibacter tsumagoiensis gen. nov., sp. nov., Dictyobacter kobayashii sp. nov., D. alpinus sp. nov., and D. joshuensis sp. nov. and description of Dictyobacteraceae fam. nov. within the order Ktedonobacterales isolated from Tengu-no-mugimeshi.</title>
        <authorList>
            <person name="Wang C.M."/>
            <person name="Zheng Y."/>
            <person name="Sakai Y."/>
            <person name="Toyoda A."/>
            <person name="Minakuchi Y."/>
            <person name="Abe K."/>
            <person name="Yokota A."/>
            <person name="Yabe S."/>
        </authorList>
    </citation>
    <scope>NUCLEOTIDE SEQUENCE [LARGE SCALE GENOMIC DNA]</scope>
    <source>
        <strain evidence="3">Uno3</strain>
    </source>
</reference>